<evidence type="ECO:0000313" key="2">
    <source>
        <dbReference type="Proteomes" id="UP000265663"/>
    </source>
</evidence>
<protein>
    <submittedName>
        <fullName evidence="1">Uncharacterized protein</fullName>
    </submittedName>
</protein>
<proteinExistence type="predicted"/>
<dbReference type="AlphaFoldDB" id="A0A3M7MEV0"/>
<reference evidence="1 2" key="1">
    <citation type="journal article" date="2014" name="PLoS ONE">
        <title>De novo Genome Assembly of the Fungal Plant Pathogen Pyrenophora semeniperda.</title>
        <authorList>
            <person name="Soliai M.M."/>
            <person name="Meyer S.E."/>
            <person name="Udall J.A."/>
            <person name="Elzinga D.E."/>
            <person name="Hermansen R.A."/>
            <person name="Bodily P.M."/>
            <person name="Hart A.A."/>
            <person name="Coleman C.E."/>
        </authorList>
    </citation>
    <scope>NUCLEOTIDE SEQUENCE [LARGE SCALE GENOMIC DNA]</scope>
    <source>
        <strain evidence="1 2">CCB06</strain>
        <tissue evidence="1">Mycelium</tissue>
    </source>
</reference>
<sequence length="104" mass="11397">MQAMEFSFLPTIIISFSALPSADGPSDSISNPIIGFYAPSFFLGERNYGGSNGRENICKGNTLKPQKVVNEGSVLRDKQNLFNDVENPIGVPALQFRYAQSYDS</sequence>
<dbReference type="Proteomes" id="UP000265663">
    <property type="component" value="Unassembled WGS sequence"/>
</dbReference>
<keyword evidence="2" id="KW-1185">Reference proteome</keyword>
<gene>
    <name evidence="1" type="ORF">GMOD_00009747</name>
</gene>
<name>A0A3M7MEV0_9PLEO</name>
<evidence type="ECO:0000313" key="1">
    <source>
        <dbReference type="EMBL" id="RMZ72962.1"/>
    </source>
</evidence>
<accession>A0A3M7MEV0</accession>
<organism evidence="1 2">
    <name type="scientific">Pyrenophora seminiperda CCB06</name>
    <dbReference type="NCBI Taxonomy" id="1302712"/>
    <lineage>
        <taxon>Eukaryota</taxon>
        <taxon>Fungi</taxon>
        <taxon>Dikarya</taxon>
        <taxon>Ascomycota</taxon>
        <taxon>Pezizomycotina</taxon>
        <taxon>Dothideomycetes</taxon>
        <taxon>Pleosporomycetidae</taxon>
        <taxon>Pleosporales</taxon>
        <taxon>Pleosporineae</taxon>
        <taxon>Pleosporaceae</taxon>
        <taxon>Pyrenophora</taxon>
    </lineage>
</organism>
<dbReference type="EMBL" id="KE747836">
    <property type="protein sequence ID" value="RMZ72962.1"/>
    <property type="molecule type" value="Genomic_DNA"/>
</dbReference>